<evidence type="ECO:0000256" key="1">
    <source>
        <dbReference type="PROSITE-ProRule" id="PRU00042"/>
    </source>
</evidence>
<dbReference type="InterPro" id="IPR053266">
    <property type="entry name" value="Zinc_finger_protein_7"/>
</dbReference>
<proteinExistence type="predicted"/>
<dbReference type="AlphaFoldDB" id="A0A443P0W6"/>
<evidence type="ECO:0000259" key="2">
    <source>
        <dbReference type="PROSITE" id="PS50157"/>
    </source>
</evidence>
<dbReference type="InterPro" id="IPR036236">
    <property type="entry name" value="Znf_C2H2_sf"/>
</dbReference>
<keyword evidence="1" id="KW-0479">Metal-binding</keyword>
<keyword evidence="4" id="KW-1185">Reference proteome</keyword>
<dbReference type="EMBL" id="QPKB01000005">
    <property type="protein sequence ID" value="RWR84356.1"/>
    <property type="molecule type" value="Genomic_DNA"/>
</dbReference>
<dbReference type="InterPro" id="IPR013087">
    <property type="entry name" value="Znf_C2H2_type"/>
</dbReference>
<accession>A0A443P0W6</accession>
<dbReference type="PANTHER" id="PTHR47593">
    <property type="entry name" value="ZINC FINGER PROTEIN 4-LIKE"/>
    <property type="match status" value="1"/>
</dbReference>
<dbReference type="Gene3D" id="3.30.160.60">
    <property type="entry name" value="Classic Zinc Finger"/>
    <property type="match status" value="1"/>
</dbReference>
<dbReference type="Proteomes" id="UP000283530">
    <property type="component" value="Unassembled WGS sequence"/>
</dbReference>
<dbReference type="SUPFAM" id="SSF57667">
    <property type="entry name" value="beta-beta-alpha zinc fingers"/>
    <property type="match status" value="1"/>
</dbReference>
<sequence length="156" mass="17458">MEFESNSPVDISQSHNHDINLELILEPPSSLSSLSKIKTYSCNYCQRKFCSSQALGGHQNAHRLERSLAKQSRNQRLSMQEHGGVHHGNISGGCKGGSSDEIMQWYGSSFGRSESREKGFVVGDGRGPWMGSFMNRREDVTVKKEDLNQLDLSLRL</sequence>
<reference evidence="3 4" key="1">
    <citation type="journal article" date="2019" name="Nat. Plants">
        <title>Stout camphor tree genome fills gaps in understanding of flowering plant genome evolution.</title>
        <authorList>
            <person name="Chaw S.M."/>
            <person name="Liu Y.C."/>
            <person name="Wu Y.W."/>
            <person name="Wang H.Y."/>
            <person name="Lin C.I."/>
            <person name="Wu C.S."/>
            <person name="Ke H.M."/>
            <person name="Chang L.Y."/>
            <person name="Hsu C.Y."/>
            <person name="Yang H.T."/>
            <person name="Sudianto E."/>
            <person name="Hsu M.H."/>
            <person name="Wu K.P."/>
            <person name="Wang L.N."/>
            <person name="Leebens-Mack J.H."/>
            <person name="Tsai I.J."/>
        </authorList>
    </citation>
    <scope>NUCLEOTIDE SEQUENCE [LARGE SCALE GENOMIC DNA]</scope>
    <source>
        <strain evidence="4">cv. Chaw 1501</strain>
        <tissue evidence="3">Young leaves</tissue>
    </source>
</reference>
<dbReference type="GO" id="GO:0008270">
    <property type="term" value="F:zinc ion binding"/>
    <property type="evidence" value="ECO:0007669"/>
    <property type="project" value="UniProtKB-KW"/>
</dbReference>
<dbReference type="PROSITE" id="PS00028">
    <property type="entry name" value="ZINC_FINGER_C2H2_1"/>
    <property type="match status" value="1"/>
</dbReference>
<keyword evidence="1" id="KW-0862">Zinc</keyword>
<keyword evidence="1" id="KW-0863">Zinc-finger</keyword>
<feature type="domain" description="C2H2-type" evidence="2">
    <location>
        <begin position="40"/>
        <end position="67"/>
    </location>
</feature>
<protein>
    <submittedName>
        <fullName evidence="3">Zinc finger protein 2</fullName>
    </submittedName>
</protein>
<dbReference type="OrthoDB" id="1933825at2759"/>
<dbReference type="PROSITE" id="PS50157">
    <property type="entry name" value="ZINC_FINGER_C2H2_2"/>
    <property type="match status" value="1"/>
</dbReference>
<evidence type="ECO:0000313" key="3">
    <source>
        <dbReference type="EMBL" id="RWR84356.1"/>
    </source>
</evidence>
<evidence type="ECO:0000313" key="4">
    <source>
        <dbReference type="Proteomes" id="UP000283530"/>
    </source>
</evidence>
<comment type="caution">
    <text evidence="3">The sequence shown here is derived from an EMBL/GenBank/DDBJ whole genome shotgun (WGS) entry which is preliminary data.</text>
</comment>
<gene>
    <name evidence="3" type="ORF">CKAN_01316300</name>
</gene>
<dbReference type="PANTHER" id="PTHR47593:SF8">
    <property type="entry name" value="OS12G0581900 PROTEIN"/>
    <property type="match status" value="1"/>
</dbReference>
<organism evidence="3 4">
    <name type="scientific">Cinnamomum micranthum f. kanehirae</name>
    <dbReference type="NCBI Taxonomy" id="337451"/>
    <lineage>
        <taxon>Eukaryota</taxon>
        <taxon>Viridiplantae</taxon>
        <taxon>Streptophyta</taxon>
        <taxon>Embryophyta</taxon>
        <taxon>Tracheophyta</taxon>
        <taxon>Spermatophyta</taxon>
        <taxon>Magnoliopsida</taxon>
        <taxon>Magnoliidae</taxon>
        <taxon>Laurales</taxon>
        <taxon>Lauraceae</taxon>
        <taxon>Cinnamomum</taxon>
    </lineage>
</organism>
<name>A0A443P0W6_9MAGN</name>